<gene>
    <name evidence="2" type="ORF">OG517_07460</name>
</gene>
<accession>A0ABZ1T790</accession>
<feature type="compositionally biased region" description="Basic and acidic residues" evidence="1">
    <location>
        <begin position="218"/>
        <end position="232"/>
    </location>
</feature>
<dbReference type="EMBL" id="CP108090">
    <property type="protein sequence ID" value="WUQ11278.1"/>
    <property type="molecule type" value="Genomic_DNA"/>
</dbReference>
<evidence type="ECO:0000256" key="1">
    <source>
        <dbReference type="SAM" id="MobiDB-lite"/>
    </source>
</evidence>
<evidence type="ECO:0008006" key="4">
    <source>
        <dbReference type="Google" id="ProtNLM"/>
    </source>
</evidence>
<dbReference type="Proteomes" id="UP001432039">
    <property type="component" value="Chromosome"/>
</dbReference>
<sequence length="968" mass="104452">MAAPLRLAVVPMLAPTAPRLTHLTKSFVETVMISVRDYYQRQSSGRANWSYEVFDWYRMPIPQVEFEKLGPGLGDRALPLLARDISLNASQFTHFAFILDHEGVGQGGAWFPQLDQIKYLHIGAPDLSPSLLEHELGHMFGLGHANLDLFPSAPAEYEDYFCVMGSTGVYGFADKAISFKSDFGDPDWFLCTQCGTAFRERAGDVSLCPGAPPGTAGHRADPELNYNPRHEPPTSSSDEESSWRLCGNCGAIFYHGAADHGHCPVGGGHKPSTDGTPSLILRYGSPPIKAERGNWQQCVKCRVLYKTDAAGRRCTVTVPTAEHEPVPAGHVYVLPIDGDNNLSGPGFCAPMLEAAGWLDPAVHGADIGAQLVNRPGSTEVELMWLRGVPAAGPVQALVYAYAEGLAAGRIYVEFRGAGGDDDVKLPQSSPGTSGWVLVHVQQPGNQAHLLARLSSVTGASAYVQYADLHVRVIAEPSFNRVRLGITSGARAGWPAQHLTSKTVLQELSEVRPAIASGTAYVALAWTGTDDHLNSAISADGGRTFAPKMHPVEKSGNPPSLAGGDLYIAWTGIDKRLNVGELFGVFAMGGPVTLPETSDFGPALARDRDGKLFLAWTGEDNSLNMTLSTDDGWTWIGKETFGLKSNGRPALASDPTQDRMFLAWRTEEDLQAAEVKLRIDEDMPEGSPGRYAIALGEILTPNEISEDAPSLAVHDHRFYLGWTGTDETLNLSGPMFTPALPAKRVLAPERSENDIDLTAHEDTVVVGWTGTDETLNVGIMDMGSRGRRLDDLQTGATHMVALPTTTGVSFQTGSMIGGSRRVRILNRHRTARAEVDLWAMFDRGLELQLEKNHGGATLELTYGPTDDAAVPALGLDLTQGGADRLRVNISQLGGAGLNIDAWLVTQSRISIATSYVSVRGPVDFLFVDFDQDLLSNVDRLILKFEVFRSTAEKPTLVIDSIEARGPADG</sequence>
<dbReference type="SUPFAM" id="SSF55486">
    <property type="entry name" value="Metalloproteases ('zincins'), catalytic domain"/>
    <property type="match status" value="1"/>
</dbReference>
<keyword evidence="3" id="KW-1185">Reference proteome</keyword>
<feature type="region of interest" description="Disordered" evidence="1">
    <location>
        <begin position="209"/>
        <end position="240"/>
    </location>
</feature>
<dbReference type="InterPro" id="IPR036278">
    <property type="entry name" value="Sialidase_sf"/>
</dbReference>
<dbReference type="RefSeq" id="WP_328960782.1">
    <property type="nucleotide sequence ID" value="NZ_CP108090.1"/>
</dbReference>
<dbReference type="SUPFAM" id="SSF50939">
    <property type="entry name" value="Sialidases"/>
    <property type="match status" value="1"/>
</dbReference>
<evidence type="ECO:0000313" key="2">
    <source>
        <dbReference type="EMBL" id="WUQ11278.1"/>
    </source>
</evidence>
<reference evidence="2" key="1">
    <citation type="submission" date="2022-10" db="EMBL/GenBank/DDBJ databases">
        <title>The complete genomes of actinobacterial strains from the NBC collection.</title>
        <authorList>
            <person name="Joergensen T.S."/>
            <person name="Alvarez Arevalo M."/>
            <person name="Sterndorff E.B."/>
            <person name="Faurdal D."/>
            <person name="Vuksanovic O."/>
            <person name="Mourched A.-S."/>
            <person name="Charusanti P."/>
            <person name="Shaw S."/>
            <person name="Blin K."/>
            <person name="Weber T."/>
        </authorList>
    </citation>
    <scope>NUCLEOTIDE SEQUENCE</scope>
    <source>
        <strain evidence="2">NBC_00248</strain>
    </source>
</reference>
<proteinExistence type="predicted"/>
<name>A0ABZ1T790_STRVG</name>
<protein>
    <recommendedName>
        <fullName evidence="4">Peptidase M10 metallopeptidase domain-containing protein</fullName>
    </recommendedName>
</protein>
<evidence type="ECO:0000313" key="3">
    <source>
        <dbReference type="Proteomes" id="UP001432039"/>
    </source>
</evidence>
<organism evidence="2 3">
    <name type="scientific">Streptomyces virginiae</name>
    <name type="common">Streptomyces cinnamonensis</name>
    <dbReference type="NCBI Taxonomy" id="1961"/>
    <lineage>
        <taxon>Bacteria</taxon>
        <taxon>Bacillati</taxon>
        <taxon>Actinomycetota</taxon>
        <taxon>Actinomycetes</taxon>
        <taxon>Kitasatosporales</taxon>
        <taxon>Streptomycetaceae</taxon>
        <taxon>Streptomyces</taxon>
    </lineage>
</organism>